<feature type="transmembrane region" description="Helical" evidence="1">
    <location>
        <begin position="69"/>
        <end position="90"/>
    </location>
</feature>
<keyword evidence="3" id="KW-1185">Reference proteome</keyword>
<keyword evidence="1" id="KW-1133">Transmembrane helix</keyword>
<name>A0A1S8CXA7_9GAMM</name>
<dbReference type="AlphaFoldDB" id="A0A1S8CXA7"/>
<dbReference type="Pfam" id="PF14539">
    <property type="entry name" value="DUF4442"/>
    <property type="match status" value="1"/>
</dbReference>
<reference evidence="2 3" key="1">
    <citation type="submission" date="2016-10" db="EMBL/GenBank/DDBJ databases">
        <title>Draft Genome sequence of Alkanindiges sp. strain H1.</title>
        <authorList>
            <person name="Subhash Y."/>
            <person name="Lee S."/>
        </authorList>
    </citation>
    <scope>NUCLEOTIDE SEQUENCE [LARGE SCALE GENOMIC DNA]</scope>
    <source>
        <strain evidence="2 3">H1</strain>
    </source>
</reference>
<dbReference type="InterPro" id="IPR029069">
    <property type="entry name" value="HotDog_dom_sf"/>
</dbReference>
<evidence type="ECO:0000256" key="1">
    <source>
        <dbReference type="SAM" id="Phobius"/>
    </source>
</evidence>
<evidence type="ECO:0000313" key="3">
    <source>
        <dbReference type="Proteomes" id="UP000192132"/>
    </source>
</evidence>
<dbReference type="SUPFAM" id="SSF54637">
    <property type="entry name" value="Thioesterase/thiol ester dehydrase-isomerase"/>
    <property type="match status" value="1"/>
</dbReference>
<accession>A0A1S8CXA7</accession>
<dbReference type="STRING" id="1907941.BKE30_03170"/>
<dbReference type="Proteomes" id="UP000192132">
    <property type="component" value="Unassembled WGS sequence"/>
</dbReference>
<protein>
    <submittedName>
        <fullName evidence="2">DUF4442 domain-containing protein</fullName>
    </submittedName>
</protein>
<dbReference type="EMBL" id="MLCN01000008">
    <property type="protein sequence ID" value="ONG41462.1"/>
    <property type="molecule type" value="Genomic_DNA"/>
</dbReference>
<sequence length="166" mass="18252">MSKPNRMMKVVNATAKLPEPVRTFAISKAFGTIVPMVGTAGIRYEHVTPDKVVVSIKNKRPMQNHIKGLHAAAMALLAETATGFVVGLNVPDNRIMLIKSLHVDYKRIAKGDMTATATLSDEQRQYIADNEKGDLIVPITVVDESGQSPIQCSMNWAWLPKKKKQA</sequence>
<dbReference type="OrthoDB" id="793353at2"/>
<organism evidence="2 3">
    <name type="scientific">Alkanindiges hydrocarboniclasticus</name>
    <dbReference type="NCBI Taxonomy" id="1907941"/>
    <lineage>
        <taxon>Bacteria</taxon>
        <taxon>Pseudomonadati</taxon>
        <taxon>Pseudomonadota</taxon>
        <taxon>Gammaproteobacteria</taxon>
        <taxon>Moraxellales</taxon>
        <taxon>Moraxellaceae</taxon>
        <taxon>Alkanindiges</taxon>
    </lineage>
</organism>
<comment type="caution">
    <text evidence="2">The sequence shown here is derived from an EMBL/GenBank/DDBJ whole genome shotgun (WGS) entry which is preliminary data.</text>
</comment>
<evidence type="ECO:0000313" key="2">
    <source>
        <dbReference type="EMBL" id="ONG41462.1"/>
    </source>
</evidence>
<gene>
    <name evidence="2" type="ORF">BKE30_03170</name>
</gene>
<dbReference type="Gene3D" id="3.10.129.10">
    <property type="entry name" value="Hotdog Thioesterase"/>
    <property type="match status" value="1"/>
</dbReference>
<keyword evidence="1" id="KW-0472">Membrane</keyword>
<proteinExistence type="predicted"/>
<keyword evidence="1" id="KW-0812">Transmembrane</keyword>
<dbReference type="InterPro" id="IPR027961">
    <property type="entry name" value="DUF4442"/>
</dbReference>
<dbReference type="RefSeq" id="WP_076877220.1">
    <property type="nucleotide sequence ID" value="NZ_MLCN01000008.1"/>
</dbReference>